<feature type="region of interest" description="Disordered" evidence="1">
    <location>
        <begin position="287"/>
        <end position="309"/>
    </location>
</feature>
<reference evidence="3 4" key="1">
    <citation type="submission" date="2020-01" db="EMBL/GenBank/DDBJ databases">
        <title>Identification and distribution of gene clusters putatively required for synthesis of sphingolipid metabolism inhibitors in phylogenetically diverse species of the filamentous fungus Fusarium.</title>
        <authorList>
            <person name="Kim H.-S."/>
            <person name="Busman M."/>
            <person name="Brown D.W."/>
            <person name="Divon H."/>
            <person name="Uhlig S."/>
            <person name="Proctor R.H."/>
        </authorList>
    </citation>
    <scope>NUCLEOTIDE SEQUENCE [LARGE SCALE GENOMIC DNA]</scope>
    <source>
        <strain evidence="3 4">NRRL 20459</strain>
    </source>
</reference>
<organism evidence="3 4">
    <name type="scientific">Fusarium albosuccineum</name>
    <dbReference type="NCBI Taxonomy" id="1237068"/>
    <lineage>
        <taxon>Eukaryota</taxon>
        <taxon>Fungi</taxon>
        <taxon>Dikarya</taxon>
        <taxon>Ascomycota</taxon>
        <taxon>Pezizomycotina</taxon>
        <taxon>Sordariomycetes</taxon>
        <taxon>Hypocreomycetidae</taxon>
        <taxon>Hypocreales</taxon>
        <taxon>Nectriaceae</taxon>
        <taxon>Fusarium</taxon>
        <taxon>Fusarium decemcellulare species complex</taxon>
    </lineage>
</organism>
<protein>
    <recommendedName>
        <fullName evidence="2">2EXR domain-containing protein</fullName>
    </recommendedName>
</protein>
<sequence length="448" mass="51644">MASPDRIIDARLGTTLQDLFSLPDAHPLLEEKLEPPIKFDIPPDCRVFSPFARLPPEIRYQIWENTLATPGMHFLKIDTDYQPTSGAGRWWTKEWTSIHAHSEDDEEDADPITLEVKRESRPNLKQYGTLKPLYPTRQADISYYTNLHQQLAKLSVTCNEAASIAKSLTCRSTTFRLDNGRIISLDCSSDVIYLEYVPPAIFEDGFRFFRALECSGLDQIRRVAVRYCHKWYEQHSPRRCPNCGQIHQTPDRVKYPNHLYRFMAQYLPNLEHFYFVDYFILRKPSDASSPPVDDGRGFGTRQKAKPQLSKFQGGNRTYYEVDDQDWNVQSKVFQMKSWLEDNFTKYAKSSKLSKHRSPEKVKFGVLACEWTVGPPAEAKKVPATPEKKGRNKRTHCEEHTSWRNRRSPVQKSPASIPGEVPTDVTGRIPFIFGAPTGNRFDFTFSIPL</sequence>
<dbReference type="Proteomes" id="UP000554235">
    <property type="component" value="Unassembled WGS sequence"/>
</dbReference>
<dbReference type="Pfam" id="PF20150">
    <property type="entry name" value="2EXR"/>
    <property type="match status" value="1"/>
</dbReference>
<dbReference type="InterPro" id="IPR045518">
    <property type="entry name" value="2EXR"/>
</dbReference>
<proteinExistence type="predicted"/>
<feature type="region of interest" description="Disordered" evidence="1">
    <location>
        <begin position="378"/>
        <end position="420"/>
    </location>
</feature>
<name>A0A8H4LPX4_9HYPO</name>
<feature type="compositionally biased region" description="Basic and acidic residues" evidence="1">
    <location>
        <begin position="378"/>
        <end position="401"/>
    </location>
</feature>
<comment type="caution">
    <text evidence="3">The sequence shown here is derived from an EMBL/GenBank/DDBJ whole genome shotgun (WGS) entry which is preliminary data.</text>
</comment>
<keyword evidence="4" id="KW-1185">Reference proteome</keyword>
<dbReference type="AlphaFoldDB" id="A0A8H4LPX4"/>
<evidence type="ECO:0000259" key="2">
    <source>
        <dbReference type="Pfam" id="PF20150"/>
    </source>
</evidence>
<feature type="domain" description="2EXR" evidence="2">
    <location>
        <begin position="48"/>
        <end position="124"/>
    </location>
</feature>
<dbReference type="EMBL" id="JAADYS010000162">
    <property type="protein sequence ID" value="KAF4471821.1"/>
    <property type="molecule type" value="Genomic_DNA"/>
</dbReference>
<accession>A0A8H4LPX4</accession>
<gene>
    <name evidence="3" type="ORF">FALBO_1258</name>
</gene>
<evidence type="ECO:0000313" key="3">
    <source>
        <dbReference type="EMBL" id="KAF4471821.1"/>
    </source>
</evidence>
<evidence type="ECO:0000313" key="4">
    <source>
        <dbReference type="Proteomes" id="UP000554235"/>
    </source>
</evidence>
<evidence type="ECO:0000256" key="1">
    <source>
        <dbReference type="SAM" id="MobiDB-lite"/>
    </source>
</evidence>
<dbReference type="OrthoDB" id="4655872at2759"/>